<feature type="chain" id="PRO_5017405098" evidence="1">
    <location>
        <begin position="24"/>
        <end position="112"/>
    </location>
</feature>
<keyword evidence="2" id="KW-0489">Methyltransferase</keyword>
<dbReference type="SUPFAM" id="SSF82199">
    <property type="entry name" value="SET domain"/>
    <property type="match status" value="1"/>
</dbReference>
<dbReference type="PANTHER" id="PTHR46450:SF9">
    <property type="entry name" value="HISTONE-LYSINE N-METHYLTRANSFERASE SUVR2-LIKE PROTEIN"/>
    <property type="match status" value="1"/>
</dbReference>
<dbReference type="GO" id="GO:0008168">
    <property type="term" value="F:methyltransferase activity"/>
    <property type="evidence" value="ECO:0007669"/>
    <property type="project" value="UniProtKB-KW"/>
</dbReference>
<comment type="caution">
    <text evidence="2">The sequence shown here is derived from an EMBL/GenBank/DDBJ whole genome shotgun (WGS) entry which is preliminary data.</text>
</comment>
<dbReference type="EMBL" id="LXQA010009419">
    <property type="protein sequence ID" value="MCH85933.1"/>
    <property type="molecule type" value="Genomic_DNA"/>
</dbReference>
<dbReference type="Proteomes" id="UP000265520">
    <property type="component" value="Unassembled WGS sequence"/>
</dbReference>
<reference evidence="2 3" key="1">
    <citation type="journal article" date="2018" name="Front. Plant Sci.">
        <title>Red Clover (Trifolium pratense) and Zigzag Clover (T. medium) - A Picture of Genomic Similarities and Differences.</title>
        <authorList>
            <person name="Dluhosova J."/>
            <person name="Istvanek J."/>
            <person name="Nedelnik J."/>
            <person name="Repkova J."/>
        </authorList>
    </citation>
    <scope>NUCLEOTIDE SEQUENCE [LARGE SCALE GENOMIC DNA]</scope>
    <source>
        <strain evidence="3">cv. 10/8</strain>
        <tissue evidence="2">Leaf</tissue>
    </source>
</reference>
<dbReference type="InterPro" id="IPR046341">
    <property type="entry name" value="SET_dom_sf"/>
</dbReference>
<dbReference type="Gene3D" id="2.170.270.10">
    <property type="entry name" value="SET domain"/>
    <property type="match status" value="1"/>
</dbReference>
<dbReference type="GO" id="GO:0032259">
    <property type="term" value="P:methylation"/>
    <property type="evidence" value="ECO:0007669"/>
    <property type="project" value="UniProtKB-KW"/>
</dbReference>
<evidence type="ECO:0000313" key="3">
    <source>
        <dbReference type="Proteomes" id="UP000265520"/>
    </source>
</evidence>
<accession>A0A392MFH7</accession>
<dbReference type="PANTHER" id="PTHR46450">
    <property type="entry name" value="INACTIVE HISTONE-LYSINE N-METHYLTRANSFERASE SUVR1-RELATED"/>
    <property type="match status" value="1"/>
</dbReference>
<organism evidence="2 3">
    <name type="scientific">Trifolium medium</name>
    <dbReference type="NCBI Taxonomy" id="97028"/>
    <lineage>
        <taxon>Eukaryota</taxon>
        <taxon>Viridiplantae</taxon>
        <taxon>Streptophyta</taxon>
        <taxon>Embryophyta</taxon>
        <taxon>Tracheophyta</taxon>
        <taxon>Spermatophyta</taxon>
        <taxon>Magnoliopsida</taxon>
        <taxon>eudicotyledons</taxon>
        <taxon>Gunneridae</taxon>
        <taxon>Pentapetalae</taxon>
        <taxon>rosids</taxon>
        <taxon>fabids</taxon>
        <taxon>Fabales</taxon>
        <taxon>Fabaceae</taxon>
        <taxon>Papilionoideae</taxon>
        <taxon>50 kb inversion clade</taxon>
        <taxon>NPAAA clade</taxon>
        <taxon>Hologalegina</taxon>
        <taxon>IRL clade</taxon>
        <taxon>Trifolieae</taxon>
        <taxon>Trifolium</taxon>
    </lineage>
</organism>
<evidence type="ECO:0000313" key="2">
    <source>
        <dbReference type="EMBL" id="MCH85933.1"/>
    </source>
</evidence>
<evidence type="ECO:0000256" key="1">
    <source>
        <dbReference type="SAM" id="SignalP"/>
    </source>
</evidence>
<keyword evidence="3" id="KW-1185">Reference proteome</keyword>
<feature type="signal peptide" evidence="1">
    <location>
        <begin position="1"/>
        <end position="23"/>
    </location>
</feature>
<protein>
    <submittedName>
        <fullName evidence="2">Histone-lysine N-methyltransferase SUVR2-like</fullName>
    </submittedName>
</protein>
<gene>
    <name evidence="2" type="ORF">A2U01_0006785</name>
</gene>
<dbReference type="AlphaFoldDB" id="A0A392MFH7"/>
<sequence length="112" mass="12979">MAAFLHAINVLFVCISEWPLARCLDANLIEIPVEVEGPSHHYYHFAFFTSRKIAAHEELTWDYGIDFDDDDQPVELFRCKCGSKFCRNMKRSNSKFNLLFVCNVHKFASLST</sequence>
<proteinExistence type="predicted"/>
<name>A0A392MFH7_9FABA</name>
<keyword evidence="1" id="KW-0732">Signal</keyword>
<keyword evidence="2" id="KW-0808">Transferase</keyword>